<comment type="caution">
    <text evidence="1">The sequence shown here is derived from an EMBL/GenBank/DDBJ whole genome shotgun (WGS) entry which is preliminary data.</text>
</comment>
<dbReference type="EMBL" id="SNYH01000006">
    <property type="protein sequence ID" value="TDQ22742.1"/>
    <property type="molecule type" value="Genomic_DNA"/>
</dbReference>
<evidence type="ECO:0000313" key="1">
    <source>
        <dbReference type="EMBL" id="TDQ22742.1"/>
    </source>
</evidence>
<gene>
    <name evidence="1" type="ORF">DFQ07_2760</name>
</gene>
<accession>A0A4R6TF66</accession>
<protein>
    <recommendedName>
        <fullName evidence="3">Transglycosylase-like protein with SLT domain</fullName>
    </recommendedName>
</protein>
<dbReference type="OrthoDB" id="961266at2"/>
<dbReference type="AlphaFoldDB" id="A0A4R6TF66"/>
<keyword evidence="2" id="KW-1185">Reference proteome</keyword>
<reference evidence="1 2" key="1">
    <citation type="submission" date="2019-03" db="EMBL/GenBank/DDBJ databases">
        <title>Genomic Encyclopedia of Type Strains, Phase III (KMG-III): the genomes of soil and plant-associated and newly described type strains.</title>
        <authorList>
            <person name="Whitman W."/>
        </authorList>
    </citation>
    <scope>NUCLEOTIDE SEQUENCE [LARGE SCALE GENOMIC DNA]</scope>
    <source>
        <strain evidence="1 2">CECT 8283</strain>
    </source>
</reference>
<evidence type="ECO:0000313" key="2">
    <source>
        <dbReference type="Proteomes" id="UP000295390"/>
    </source>
</evidence>
<proteinExistence type="predicted"/>
<dbReference type="RefSeq" id="WP_133537703.1">
    <property type="nucleotide sequence ID" value="NZ_SNYH01000006.1"/>
</dbReference>
<sequence>MELIFKEKVNQPFIDKAIDVSYRLGIDPNWLMAIINFESAGTFSPSIKNNLGYVGLIQFGKVAAERIGTTTEKLQQMSAVEQLEYVYKYYYPYRKKINSYVDMYLATLFPVAVGKPLTYVLQTRSLPAAKIAAANPIFDKDKDAKITVEEVRNKMLDYIPTAWQTYFRTDIPQSAFNKPSKKKCNPFWNCGCFGDCPCMDS</sequence>
<name>A0A4R6TF66_9FLAO</name>
<dbReference type="Gene3D" id="1.10.530.10">
    <property type="match status" value="1"/>
</dbReference>
<evidence type="ECO:0008006" key="3">
    <source>
        <dbReference type="Google" id="ProtNLM"/>
    </source>
</evidence>
<dbReference type="Proteomes" id="UP000295390">
    <property type="component" value="Unassembled WGS sequence"/>
</dbReference>
<dbReference type="SUPFAM" id="SSF53955">
    <property type="entry name" value="Lysozyme-like"/>
    <property type="match status" value="1"/>
</dbReference>
<dbReference type="InterPro" id="IPR023346">
    <property type="entry name" value="Lysozyme-like_dom_sf"/>
</dbReference>
<organism evidence="1 2">
    <name type="scientific">Tenacibaculum caenipelagi</name>
    <dbReference type="NCBI Taxonomy" id="1325435"/>
    <lineage>
        <taxon>Bacteria</taxon>
        <taxon>Pseudomonadati</taxon>
        <taxon>Bacteroidota</taxon>
        <taxon>Flavobacteriia</taxon>
        <taxon>Flavobacteriales</taxon>
        <taxon>Flavobacteriaceae</taxon>
        <taxon>Tenacibaculum</taxon>
    </lineage>
</organism>